<proteinExistence type="predicted"/>
<evidence type="ECO:0000313" key="1">
    <source>
        <dbReference type="EMBL" id="AKM33319.1"/>
    </source>
</evidence>
<geneLocation type="plasmid" evidence="1 2">
    <name>pPF72-1</name>
</geneLocation>
<dbReference type="RefSeq" id="WP_047909287.1">
    <property type="nucleotide sequence ID" value="NZ_CP011808.2"/>
</dbReference>
<dbReference type="PATRIC" id="fig|656179.3.peg.5215"/>
<protein>
    <submittedName>
        <fullName evidence="1">Uncharacterized protein</fullName>
    </submittedName>
</protein>
<dbReference type="OrthoDB" id="5339359at2"/>
<sequence length="535" mass="59232">MRFIPFSPFAPDQASLLQTMLNAQPKLVKNESLAGVCAHLAERYLGSAGHPAEPLSISRVGEDQPTTIDFTDILDKPFTPEKRGQAVLERIVERLMPALQRNGADEEAALWAAHQIAAQLGDRQFATLEQTAIQGATGNRMRGEPVSATHIALEPCGEVLVHKATHWAGYVDDTGKTIEFESKGLPVLKFNFVTAFSLSLERADRRIQQAGDGGAGARMVFANADGTKQFALHAKVQRCYLETPDAALKAMLTGRATSLTDILLYGTARILGWAGIYIDPPGPLHDALWERSRPQDPRDVVQQPPLNLLNVATHRVQASYSGTQERDAALALGAYCQSMASRLVTHSHTRALVDAGKVQGERKEKLLANSGEYGADIYRARKTAKEMESRTERMLYVLKSALKTSSGDCLELALLTSVIIQEKAKRVLSAQGFPNADVRTEIYKADEPGDHAFCVMTVRIDPFKYRIAVDPWVQVSMPYDQYVDYVRSLPENDFLRKDTTFSIAETQSKIINSPDYKAEASAVLQYYLLRWRKPQ</sequence>
<keyword evidence="1" id="KW-0614">Plasmid</keyword>
<dbReference type="KEGG" id="pfg:AB870_24295"/>
<organism evidence="1 2">
    <name type="scientific">Pandoraea faecigallinarum</name>
    <dbReference type="NCBI Taxonomy" id="656179"/>
    <lineage>
        <taxon>Bacteria</taxon>
        <taxon>Pseudomonadati</taxon>
        <taxon>Pseudomonadota</taxon>
        <taxon>Betaproteobacteria</taxon>
        <taxon>Burkholderiales</taxon>
        <taxon>Burkholderiaceae</taxon>
        <taxon>Pandoraea</taxon>
    </lineage>
</organism>
<keyword evidence="2" id="KW-1185">Reference proteome</keyword>
<reference evidence="1" key="1">
    <citation type="submission" date="2016-06" db="EMBL/GenBank/DDBJ databases">
        <title>Complete Genome Sequence of Pandoraea faecigallinarum DSM-23572.</title>
        <authorList>
            <person name="Yong D."/>
            <person name="Ee R."/>
            <person name="Lim Y.-L."/>
            <person name="Yin W.-F."/>
            <person name="Chan K.-G."/>
        </authorList>
    </citation>
    <scope>NUCLEOTIDE SEQUENCE</scope>
    <source>
        <strain evidence="1">DSM 23572</strain>
        <plasmid evidence="1">pPF72-1</plasmid>
    </source>
</reference>
<dbReference type="EMBL" id="CP011808">
    <property type="protein sequence ID" value="AKM33319.1"/>
    <property type="molecule type" value="Genomic_DNA"/>
</dbReference>
<gene>
    <name evidence="1" type="ORF">AB870_24295</name>
</gene>
<dbReference type="Proteomes" id="UP000035651">
    <property type="component" value="Plasmid pPF72-1"/>
</dbReference>
<evidence type="ECO:0000313" key="2">
    <source>
        <dbReference type="Proteomes" id="UP000035651"/>
    </source>
</evidence>
<name>A0A0H3WYU8_9BURK</name>
<dbReference type="AlphaFoldDB" id="A0A0H3WYU8"/>
<accession>A0A0H3WYU8</accession>